<evidence type="ECO:0000256" key="2">
    <source>
        <dbReference type="ARBA" id="ARBA00022727"/>
    </source>
</evidence>
<dbReference type="InterPro" id="IPR033690">
    <property type="entry name" value="Adenylat_kinase_CS"/>
</dbReference>
<dbReference type="GO" id="GO:0005737">
    <property type="term" value="C:cytoplasm"/>
    <property type="evidence" value="ECO:0007669"/>
    <property type="project" value="UniProtKB-SubCell"/>
</dbReference>
<dbReference type="SUPFAM" id="SSF52540">
    <property type="entry name" value="P-loop containing nucleoside triphosphate hydrolases"/>
    <property type="match status" value="1"/>
</dbReference>
<comment type="catalytic activity">
    <reaction evidence="5 7">
        <text>AMP + ATP = 2 ADP</text>
        <dbReference type="Rhea" id="RHEA:12973"/>
        <dbReference type="ChEBI" id="CHEBI:30616"/>
        <dbReference type="ChEBI" id="CHEBI:456215"/>
        <dbReference type="ChEBI" id="CHEBI:456216"/>
        <dbReference type="EC" id="2.7.4.3"/>
    </reaction>
</comment>
<comment type="similarity">
    <text evidence="5 6">Belongs to the adenylate kinase family.</text>
</comment>
<dbReference type="Pfam" id="PF00406">
    <property type="entry name" value="ADK"/>
    <property type="match status" value="1"/>
</dbReference>
<feature type="binding site" evidence="5">
    <location>
        <position position="161"/>
    </location>
    <ligand>
        <name>AMP</name>
        <dbReference type="ChEBI" id="CHEBI:456215"/>
    </ligand>
</feature>
<dbReference type="PRINTS" id="PR00094">
    <property type="entry name" value="ADENYLTKNASE"/>
</dbReference>
<protein>
    <recommendedName>
        <fullName evidence="5 7">Adenylate kinase</fullName>
        <shortName evidence="5">AK</shortName>
        <ecNumber evidence="5 7">2.7.4.3</ecNumber>
    </recommendedName>
    <alternativeName>
        <fullName evidence="5">ATP-AMP transphosphorylase</fullName>
    </alternativeName>
    <alternativeName>
        <fullName evidence="5">ATP:AMP phosphotransferase</fullName>
    </alternativeName>
    <alternativeName>
        <fullName evidence="5">Adenylate monophosphate kinase</fullName>
    </alternativeName>
</protein>
<keyword evidence="4 5" id="KW-0418">Kinase</keyword>
<dbReference type="Proteomes" id="UP000464954">
    <property type="component" value="Chromosome"/>
</dbReference>
<feature type="domain" description="Adenylate kinase active site lid" evidence="8">
    <location>
        <begin position="128"/>
        <end position="163"/>
    </location>
</feature>
<dbReference type="RefSeq" id="WP_160626363.1">
    <property type="nucleotide sequence ID" value="NZ_CP047593.1"/>
</dbReference>
<name>A0A6P1M9G7_9BACT</name>
<dbReference type="NCBIfam" id="NF001381">
    <property type="entry name" value="PRK00279.1-3"/>
    <property type="match status" value="1"/>
</dbReference>
<gene>
    <name evidence="5" type="primary">adk</name>
    <name evidence="9" type="ORF">GT409_01800</name>
</gene>
<evidence type="ECO:0000256" key="5">
    <source>
        <dbReference type="HAMAP-Rule" id="MF_00235"/>
    </source>
</evidence>
<dbReference type="AlphaFoldDB" id="A0A6P1M9G7"/>
<sequence length="215" mass="23252">MEAIVLLGGPGAGKGTLAETLKKHTPYIHVSTGDMLRAAVRSGSPIGLEVKACMDNGQLASDDLILELIKERISQEPVDAKFMFDGFPRTIEQAKGLQTLFSGINGTVTHVLNLVVDPDALVQRLCGRRTCKTCGAIFHVVNMPPKEEGICDLDGGELYQRADDNEETVMNRLEVYKTQTAPLIDFYTESGLLHNVDAGNPPETTAQLSLEALNA</sequence>
<dbReference type="UniPathway" id="UPA00588">
    <property type="reaction ID" value="UER00649"/>
</dbReference>
<dbReference type="NCBIfam" id="TIGR01351">
    <property type="entry name" value="adk"/>
    <property type="match status" value="1"/>
</dbReference>
<dbReference type="EC" id="2.7.4.3" evidence="5 7"/>
<dbReference type="FunFam" id="3.40.50.300:FF:000106">
    <property type="entry name" value="Adenylate kinase mitochondrial"/>
    <property type="match status" value="1"/>
</dbReference>
<comment type="subcellular location">
    <subcellularLocation>
        <location evidence="5 7">Cytoplasm</location>
    </subcellularLocation>
</comment>
<organism evidence="9 10">
    <name type="scientific">Tichowtungia aerotolerans</name>
    <dbReference type="NCBI Taxonomy" id="2697043"/>
    <lineage>
        <taxon>Bacteria</taxon>
        <taxon>Pseudomonadati</taxon>
        <taxon>Kiritimatiellota</taxon>
        <taxon>Tichowtungiia</taxon>
        <taxon>Tichowtungiales</taxon>
        <taxon>Tichowtungiaceae</taxon>
        <taxon>Tichowtungia</taxon>
    </lineage>
</organism>
<feature type="region of interest" description="LID" evidence="5">
    <location>
        <begin position="127"/>
        <end position="164"/>
    </location>
</feature>
<feature type="binding site" evidence="5">
    <location>
        <begin position="86"/>
        <end position="89"/>
    </location>
    <ligand>
        <name>AMP</name>
        <dbReference type="ChEBI" id="CHEBI:456215"/>
    </ligand>
</feature>
<proteinExistence type="inferred from homology"/>
<dbReference type="InterPro" id="IPR027417">
    <property type="entry name" value="P-loop_NTPase"/>
</dbReference>
<evidence type="ECO:0000256" key="6">
    <source>
        <dbReference type="RuleBase" id="RU003330"/>
    </source>
</evidence>
<dbReference type="GO" id="GO:0008270">
    <property type="term" value="F:zinc ion binding"/>
    <property type="evidence" value="ECO:0007669"/>
    <property type="project" value="UniProtKB-UniRule"/>
</dbReference>
<keyword evidence="5 7" id="KW-0067">ATP-binding</keyword>
<comment type="function">
    <text evidence="5">Catalyzes the reversible transfer of the terminal phosphate group between ATP and AMP. Plays an important role in cellular energy homeostasis and in adenine nucleotide metabolism.</text>
</comment>
<evidence type="ECO:0000256" key="7">
    <source>
        <dbReference type="RuleBase" id="RU003331"/>
    </source>
</evidence>
<dbReference type="Gene3D" id="3.40.50.300">
    <property type="entry name" value="P-loop containing nucleotide triphosphate hydrolases"/>
    <property type="match status" value="1"/>
</dbReference>
<dbReference type="PANTHER" id="PTHR23359">
    <property type="entry name" value="NUCLEOTIDE KINASE"/>
    <property type="match status" value="1"/>
</dbReference>
<accession>A0A6P1M9G7</accession>
<evidence type="ECO:0000259" key="8">
    <source>
        <dbReference type="Pfam" id="PF05191"/>
    </source>
</evidence>
<feature type="region of interest" description="NMP" evidence="5">
    <location>
        <begin position="31"/>
        <end position="60"/>
    </location>
</feature>
<dbReference type="KEGG" id="taer:GT409_01800"/>
<dbReference type="GO" id="GO:0044209">
    <property type="term" value="P:AMP salvage"/>
    <property type="evidence" value="ECO:0007669"/>
    <property type="project" value="UniProtKB-UniRule"/>
</dbReference>
<dbReference type="InterPro" id="IPR007862">
    <property type="entry name" value="Adenylate_kinase_lid-dom"/>
</dbReference>
<comment type="domain">
    <text evidence="5">Consists of three domains, a large central CORE domain and two small peripheral domains, NMPbind and LID, which undergo movements during catalysis. The LID domain closes over the site of phosphoryl transfer upon ATP binding. Assembling and dissambling the active center during each catalytic cycle provides an effective means to prevent ATP hydrolysis. Some bacteria have evolved a zinc-coordinating structure that stabilizes the LID domain.</text>
</comment>
<keyword evidence="5" id="KW-0963">Cytoplasm</keyword>
<comment type="caution">
    <text evidence="5">Lacks conserved residue(s) required for the propagation of feature annotation.</text>
</comment>
<dbReference type="GO" id="GO:0004017">
    <property type="term" value="F:AMP kinase activity"/>
    <property type="evidence" value="ECO:0007669"/>
    <property type="project" value="UniProtKB-UniRule"/>
</dbReference>
<feature type="binding site" evidence="5">
    <location>
        <position position="131"/>
    </location>
    <ligand>
        <name>Zn(2+)</name>
        <dbReference type="ChEBI" id="CHEBI:29105"/>
        <note>structural</note>
    </ligand>
</feature>
<evidence type="ECO:0000256" key="1">
    <source>
        <dbReference type="ARBA" id="ARBA00022679"/>
    </source>
</evidence>
<evidence type="ECO:0000313" key="9">
    <source>
        <dbReference type="EMBL" id="QHI68236.1"/>
    </source>
</evidence>
<dbReference type="Pfam" id="PF05191">
    <property type="entry name" value="ADK_lid"/>
    <property type="match status" value="1"/>
</dbReference>
<keyword evidence="10" id="KW-1185">Reference proteome</keyword>
<comment type="subunit">
    <text evidence="5 7">Monomer.</text>
</comment>
<keyword evidence="5" id="KW-0862">Zinc</keyword>
<feature type="binding site" evidence="5">
    <location>
        <position position="154"/>
    </location>
    <ligand>
        <name>Zn(2+)</name>
        <dbReference type="ChEBI" id="CHEBI:29105"/>
        <note>structural</note>
    </ligand>
</feature>
<feature type="binding site" evidence="5">
    <location>
        <position position="32"/>
    </location>
    <ligand>
        <name>AMP</name>
        <dbReference type="ChEBI" id="CHEBI:456215"/>
    </ligand>
</feature>
<evidence type="ECO:0000256" key="4">
    <source>
        <dbReference type="ARBA" id="ARBA00022777"/>
    </source>
</evidence>
<reference evidence="9 10" key="1">
    <citation type="submission" date="2020-01" db="EMBL/GenBank/DDBJ databases">
        <title>Ponticoccus aerotolerans gen. nov., sp. nov., an anaerobic bacterium and proposal of Ponticoccusceae fam. nov., Ponticoccusles ord. nov. and Ponticoccuse classis nov. in the phylum Kiritimatiellaeota.</title>
        <authorList>
            <person name="Zhou L.Y."/>
            <person name="Du Z.J."/>
        </authorList>
    </citation>
    <scope>NUCLEOTIDE SEQUENCE [LARGE SCALE GENOMIC DNA]</scope>
    <source>
        <strain evidence="9 10">S-5007</strain>
    </source>
</reference>
<dbReference type="InterPro" id="IPR000850">
    <property type="entry name" value="Adenylat/UMP-CMP_kin"/>
</dbReference>
<dbReference type="NCBIfam" id="NF011100">
    <property type="entry name" value="PRK14527.1"/>
    <property type="match status" value="1"/>
</dbReference>
<feature type="binding site" evidence="5">
    <location>
        <position position="200"/>
    </location>
    <ligand>
        <name>ATP</name>
        <dbReference type="ChEBI" id="CHEBI:30616"/>
    </ligand>
</feature>
<dbReference type="CDD" id="cd01428">
    <property type="entry name" value="ADK"/>
    <property type="match status" value="1"/>
</dbReference>
<dbReference type="NCBIfam" id="NF001380">
    <property type="entry name" value="PRK00279.1-2"/>
    <property type="match status" value="1"/>
</dbReference>
<feature type="binding site" evidence="5">
    <location>
        <begin position="137"/>
        <end position="138"/>
    </location>
    <ligand>
        <name>ATP</name>
        <dbReference type="ChEBI" id="CHEBI:30616"/>
    </ligand>
</feature>
<keyword evidence="3 5" id="KW-0547">Nucleotide-binding</keyword>
<feature type="binding site" evidence="5">
    <location>
        <begin position="11"/>
        <end position="16"/>
    </location>
    <ligand>
        <name>ATP</name>
        <dbReference type="ChEBI" id="CHEBI:30616"/>
    </ligand>
</feature>
<feature type="binding site" evidence="5">
    <location>
        <position position="151"/>
    </location>
    <ligand>
        <name>Zn(2+)</name>
        <dbReference type="ChEBI" id="CHEBI:29105"/>
        <note>structural</note>
    </ligand>
</feature>
<keyword evidence="5" id="KW-0479">Metal-binding</keyword>
<feature type="binding site" evidence="5">
    <location>
        <position position="172"/>
    </location>
    <ligand>
        <name>AMP</name>
        <dbReference type="ChEBI" id="CHEBI:456215"/>
    </ligand>
</feature>
<keyword evidence="1 5" id="KW-0808">Transferase</keyword>
<dbReference type="EMBL" id="CP047593">
    <property type="protein sequence ID" value="QHI68236.1"/>
    <property type="molecule type" value="Genomic_DNA"/>
</dbReference>
<feature type="binding site" evidence="5">
    <location>
        <position position="134"/>
    </location>
    <ligand>
        <name>Zn(2+)</name>
        <dbReference type="ChEBI" id="CHEBI:29105"/>
        <note>structural</note>
    </ligand>
</feature>
<feature type="binding site" evidence="5">
    <location>
        <position position="37"/>
    </location>
    <ligand>
        <name>AMP</name>
        <dbReference type="ChEBI" id="CHEBI:456215"/>
    </ligand>
</feature>
<evidence type="ECO:0000256" key="3">
    <source>
        <dbReference type="ARBA" id="ARBA00022741"/>
    </source>
</evidence>
<comment type="pathway">
    <text evidence="5">Purine metabolism; AMP biosynthesis via salvage pathway; AMP from ADP: step 1/1.</text>
</comment>
<dbReference type="PROSITE" id="PS00113">
    <property type="entry name" value="ADENYLATE_KINASE"/>
    <property type="match status" value="1"/>
</dbReference>
<keyword evidence="2 5" id="KW-0545">Nucleotide biosynthesis</keyword>
<dbReference type="HAMAP" id="MF_00235">
    <property type="entry name" value="Adenylate_kinase_Adk"/>
    <property type="match status" value="1"/>
</dbReference>
<evidence type="ECO:0000313" key="10">
    <source>
        <dbReference type="Proteomes" id="UP000464954"/>
    </source>
</evidence>
<feature type="binding site" evidence="5">
    <location>
        <position position="93"/>
    </location>
    <ligand>
        <name>AMP</name>
        <dbReference type="ChEBI" id="CHEBI:456215"/>
    </ligand>
</feature>
<dbReference type="GO" id="GO:0005524">
    <property type="term" value="F:ATP binding"/>
    <property type="evidence" value="ECO:0007669"/>
    <property type="project" value="UniProtKB-UniRule"/>
</dbReference>
<feature type="binding site" evidence="5">
    <location>
        <position position="128"/>
    </location>
    <ligand>
        <name>ATP</name>
        <dbReference type="ChEBI" id="CHEBI:30616"/>
    </ligand>
</feature>
<dbReference type="InterPro" id="IPR006259">
    <property type="entry name" value="Adenyl_kin_sub"/>
</dbReference>